<dbReference type="InterPro" id="IPR002068">
    <property type="entry name" value="A-crystallin/Hsp20_dom"/>
</dbReference>
<dbReference type="OMA" id="DGLMMAF"/>
<keyword evidence="6" id="KW-1185">Reference proteome</keyword>
<dbReference type="InterPro" id="IPR001436">
    <property type="entry name" value="Alpha-crystallin/sHSP_animal"/>
</dbReference>
<evidence type="ECO:0000259" key="4">
    <source>
        <dbReference type="PROSITE" id="PS01031"/>
    </source>
</evidence>
<protein>
    <recommendedName>
        <fullName evidence="4">SHSP domain-containing protein</fullName>
    </recommendedName>
</protein>
<organism evidence="5 6">
    <name type="scientific">Rhipicephalus microplus</name>
    <name type="common">Cattle tick</name>
    <name type="synonym">Boophilus microplus</name>
    <dbReference type="NCBI Taxonomy" id="6941"/>
    <lineage>
        <taxon>Eukaryota</taxon>
        <taxon>Metazoa</taxon>
        <taxon>Ecdysozoa</taxon>
        <taxon>Arthropoda</taxon>
        <taxon>Chelicerata</taxon>
        <taxon>Arachnida</taxon>
        <taxon>Acari</taxon>
        <taxon>Parasitiformes</taxon>
        <taxon>Ixodida</taxon>
        <taxon>Ixodoidea</taxon>
        <taxon>Ixodidae</taxon>
        <taxon>Rhipicephalinae</taxon>
        <taxon>Rhipicephalus</taxon>
        <taxon>Boophilus</taxon>
    </lineage>
</organism>
<evidence type="ECO:0000256" key="2">
    <source>
        <dbReference type="RuleBase" id="RU003616"/>
    </source>
</evidence>
<dbReference type="EMBL" id="JABSTU010006855">
    <property type="protein sequence ID" value="KAH7931965.1"/>
    <property type="molecule type" value="Genomic_DNA"/>
</dbReference>
<evidence type="ECO:0000313" key="5">
    <source>
        <dbReference type="EMBL" id="KAH7931965.1"/>
    </source>
</evidence>
<dbReference type="GO" id="GO:0051082">
    <property type="term" value="F:unfolded protein binding"/>
    <property type="evidence" value="ECO:0007669"/>
    <property type="project" value="TreeGrafter"/>
</dbReference>
<comment type="similarity">
    <text evidence="1 2">Belongs to the small heat shock protein (HSP20) family.</text>
</comment>
<dbReference type="CDD" id="cd06526">
    <property type="entry name" value="metazoan_ACD"/>
    <property type="match status" value="1"/>
</dbReference>
<dbReference type="SUPFAM" id="SSF49764">
    <property type="entry name" value="HSP20-like chaperones"/>
    <property type="match status" value="1"/>
</dbReference>
<dbReference type="Proteomes" id="UP000821866">
    <property type="component" value="Unassembled WGS sequence"/>
</dbReference>
<dbReference type="GO" id="GO:0009408">
    <property type="term" value="P:response to heat"/>
    <property type="evidence" value="ECO:0007669"/>
    <property type="project" value="TreeGrafter"/>
</dbReference>
<dbReference type="AlphaFoldDB" id="A0A9J6CTU1"/>
<feature type="region of interest" description="Disordered" evidence="3">
    <location>
        <begin position="165"/>
        <end position="211"/>
    </location>
</feature>
<dbReference type="GO" id="GO:0005737">
    <property type="term" value="C:cytoplasm"/>
    <property type="evidence" value="ECO:0007669"/>
    <property type="project" value="TreeGrafter"/>
</dbReference>
<sequence>MEPTAKSQLVVPVNFPREWSTPGGLEVRVHKVHSIIQTYQVADRDDCADLDAEWLDFARDHPDCVDDLGAFLDPDLEAFRKVGGGRCSNYEEKQLDLTGYRPESVTVRVRDGIVWVTASESDKTVVVENEATKSWKKMERKFRLPDGVSPDSISTEFTKDGRLVLSVLPPSPGQKQTSANEDDSSSMATTRNASNMTDVETNSSKSSIVDR</sequence>
<comment type="caution">
    <text evidence="5">The sequence shown here is derived from an EMBL/GenBank/DDBJ whole genome shotgun (WGS) entry which is preliminary data.</text>
</comment>
<dbReference type="GO" id="GO:0042026">
    <property type="term" value="P:protein refolding"/>
    <property type="evidence" value="ECO:0007669"/>
    <property type="project" value="TreeGrafter"/>
</dbReference>
<feature type="domain" description="SHSP" evidence="4">
    <location>
        <begin position="73"/>
        <end position="185"/>
    </location>
</feature>
<proteinExistence type="inferred from homology"/>
<reference evidence="5" key="2">
    <citation type="submission" date="2021-09" db="EMBL/GenBank/DDBJ databases">
        <authorList>
            <person name="Jia N."/>
            <person name="Wang J."/>
            <person name="Shi W."/>
            <person name="Du L."/>
            <person name="Sun Y."/>
            <person name="Zhan W."/>
            <person name="Jiang J."/>
            <person name="Wang Q."/>
            <person name="Zhang B."/>
            <person name="Ji P."/>
            <person name="Sakyi L.B."/>
            <person name="Cui X."/>
            <person name="Yuan T."/>
            <person name="Jiang B."/>
            <person name="Yang W."/>
            <person name="Lam T.T.-Y."/>
            <person name="Chang Q."/>
            <person name="Ding S."/>
            <person name="Wang X."/>
            <person name="Zhu J."/>
            <person name="Ruan X."/>
            <person name="Zhao L."/>
            <person name="Wei J."/>
            <person name="Que T."/>
            <person name="Du C."/>
            <person name="Cheng J."/>
            <person name="Dai P."/>
            <person name="Han X."/>
            <person name="Huang E."/>
            <person name="Gao Y."/>
            <person name="Liu J."/>
            <person name="Shao H."/>
            <person name="Ye R."/>
            <person name="Li L."/>
            <person name="Wei W."/>
            <person name="Wang X."/>
            <person name="Wang C."/>
            <person name="Huo Q."/>
            <person name="Li W."/>
            <person name="Guo W."/>
            <person name="Chen H."/>
            <person name="Chen S."/>
            <person name="Zhou L."/>
            <person name="Zhou L."/>
            <person name="Ni X."/>
            <person name="Tian J."/>
            <person name="Zhou Y."/>
            <person name="Sheng Y."/>
            <person name="Liu T."/>
            <person name="Pan Y."/>
            <person name="Xia L."/>
            <person name="Li J."/>
            <person name="Zhao F."/>
            <person name="Cao W."/>
        </authorList>
    </citation>
    <scope>NUCLEOTIDE SEQUENCE</scope>
    <source>
        <strain evidence="5">Rmic-2018</strain>
        <tissue evidence="5">Larvae</tissue>
    </source>
</reference>
<evidence type="ECO:0000256" key="1">
    <source>
        <dbReference type="PROSITE-ProRule" id="PRU00285"/>
    </source>
</evidence>
<reference evidence="5" key="1">
    <citation type="journal article" date="2020" name="Cell">
        <title>Large-Scale Comparative Analyses of Tick Genomes Elucidate Their Genetic Diversity and Vector Capacities.</title>
        <authorList>
            <consortium name="Tick Genome and Microbiome Consortium (TIGMIC)"/>
            <person name="Jia N."/>
            <person name="Wang J."/>
            <person name="Shi W."/>
            <person name="Du L."/>
            <person name="Sun Y."/>
            <person name="Zhan W."/>
            <person name="Jiang J.F."/>
            <person name="Wang Q."/>
            <person name="Zhang B."/>
            <person name="Ji P."/>
            <person name="Bell-Sakyi L."/>
            <person name="Cui X.M."/>
            <person name="Yuan T.T."/>
            <person name="Jiang B.G."/>
            <person name="Yang W.F."/>
            <person name="Lam T.T."/>
            <person name="Chang Q.C."/>
            <person name="Ding S.J."/>
            <person name="Wang X.J."/>
            <person name="Zhu J.G."/>
            <person name="Ruan X.D."/>
            <person name="Zhao L."/>
            <person name="Wei J.T."/>
            <person name="Ye R.Z."/>
            <person name="Que T.C."/>
            <person name="Du C.H."/>
            <person name="Zhou Y.H."/>
            <person name="Cheng J.X."/>
            <person name="Dai P.F."/>
            <person name="Guo W.B."/>
            <person name="Han X.H."/>
            <person name="Huang E.J."/>
            <person name="Li L.F."/>
            <person name="Wei W."/>
            <person name="Gao Y.C."/>
            <person name="Liu J.Z."/>
            <person name="Shao H.Z."/>
            <person name="Wang X."/>
            <person name="Wang C.C."/>
            <person name="Yang T.C."/>
            <person name="Huo Q.B."/>
            <person name="Li W."/>
            <person name="Chen H.Y."/>
            <person name="Chen S.E."/>
            <person name="Zhou L.G."/>
            <person name="Ni X.B."/>
            <person name="Tian J.H."/>
            <person name="Sheng Y."/>
            <person name="Liu T."/>
            <person name="Pan Y.S."/>
            <person name="Xia L.Y."/>
            <person name="Li J."/>
            <person name="Zhao F."/>
            <person name="Cao W.C."/>
        </authorList>
    </citation>
    <scope>NUCLEOTIDE SEQUENCE</scope>
    <source>
        <strain evidence="5">Rmic-2018</strain>
    </source>
</reference>
<dbReference type="Gene3D" id="2.60.40.790">
    <property type="match status" value="1"/>
</dbReference>
<dbReference type="PANTHER" id="PTHR45640">
    <property type="entry name" value="HEAT SHOCK PROTEIN HSP-12.2-RELATED"/>
    <property type="match status" value="1"/>
</dbReference>
<dbReference type="InterPro" id="IPR008978">
    <property type="entry name" value="HSP20-like_chaperone"/>
</dbReference>
<accession>A0A9J6CTU1</accession>
<feature type="compositionally biased region" description="Polar residues" evidence="3">
    <location>
        <begin position="173"/>
        <end position="211"/>
    </location>
</feature>
<dbReference type="Pfam" id="PF00011">
    <property type="entry name" value="HSP20"/>
    <property type="match status" value="1"/>
</dbReference>
<dbReference type="PROSITE" id="PS01031">
    <property type="entry name" value="SHSP"/>
    <property type="match status" value="1"/>
</dbReference>
<gene>
    <name evidence="5" type="ORF">HPB51_029647</name>
</gene>
<name>A0A9J6CTU1_RHIMP</name>
<dbReference type="GO" id="GO:0005634">
    <property type="term" value="C:nucleus"/>
    <property type="evidence" value="ECO:0007669"/>
    <property type="project" value="TreeGrafter"/>
</dbReference>
<dbReference type="PANTHER" id="PTHR45640:SF26">
    <property type="entry name" value="RE23625P"/>
    <property type="match status" value="1"/>
</dbReference>
<dbReference type="OrthoDB" id="6483982at2759"/>
<evidence type="ECO:0000256" key="3">
    <source>
        <dbReference type="SAM" id="MobiDB-lite"/>
    </source>
</evidence>
<dbReference type="VEuPathDB" id="VectorBase:LOC119187766"/>
<evidence type="ECO:0000313" key="6">
    <source>
        <dbReference type="Proteomes" id="UP000821866"/>
    </source>
</evidence>